<dbReference type="FunFam" id="3.30.200.20:FF:000042">
    <property type="entry name" value="Aurora kinase A"/>
    <property type="match status" value="1"/>
</dbReference>
<dbReference type="AlphaFoldDB" id="A0A453NED3"/>
<comment type="similarity">
    <text evidence="2">Belongs to the protein kinase superfamily. CAMK Ser/Thr protein kinase family. SNF1 subfamily.</text>
</comment>
<comment type="cofactor">
    <cofactor evidence="1">
        <name>Mn(2+)</name>
        <dbReference type="ChEBI" id="CHEBI:29035"/>
    </cofactor>
</comment>
<evidence type="ECO:0000256" key="1">
    <source>
        <dbReference type="ARBA" id="ARBA00001936"/>
    </source>
</evidence>
<dbReference type="Pfam" id="PF03822">
    <property type="entry name" value="NAF"/>
    <property type="match status" value="1"/>
</dbReference>
<dbReference type="Gramene" id="AET6Gv20350200.1">
    <property type="protein sequence ID" value="AET6Gv20350200.1"/>
    <property type="gene ID" value="AET6Gv20350200"/>
</dbReference>
<dbReference type="InterPro" id="IPR017441">
    <property type="entry name" value="Protein_kinase_ATP_BS"/>
</dbReference>
<dbReference type="FunFam" id="1.10.510.10:FF:000571">
    <property type="entry name" value="Maternal embryonic leucine zipper kinase"/>
    <property type="match status" value="1"/>
</dbReference>
<evidence type="ECO:0000256" key="7">
    <source>
        <dbReference type="ARBA" id="ARBA00023211"/>
    </source>
</evidence>
<evidence type="ECO:0000256" key="3">
    <source>
        <dbReference type="ARBA" id="ARBA00022679"/>
    </source>
</evidence>
<dbReference type="RefSeq" id="XP_020195520.1">
    <property type="nucleotide sequence ID" value="XM_020339931.4"/>
</dbReference>
<dbReference type="Proteomes" id="UP000015105">
    <property type="component" value="Chromosome 6D"/>
</dbReference>
<reference evidence="12" key="5">
    <citation type="journal article" date="2021" name="G3 (Bethesda)">
        <title>Aegilops tauschii genome assembly Aet v5.0 features greater sequence contiguity and improved annotation.</title>
        <authorList>
            <person name="Wang L."/>
            <person name="Zhu T."/>
            <person name="Rodriguez J.C."/>
            <person name="Deal K.R."/>
            <person name="Dubcovsky J."/>
            <person name="McGuire P.E."/>
            <person name="Lux T."/>
            <person name="Spannagl M."/>
            <person name="Mayer K.F.X."/>
            <person name="Baldrich P."/>
            <person name="Meyers B.C."/>
            <person name="Huo N."/>
            <person name="Gu Y.Q."/>
            <person name="Zhou H."/>
            <person name="Devos K.M."/>
            <person name="Bennetzen J.L."/>
            <person name="Unver T."/>
            <person name="Budak H."/>
            <person name="Gulick P.J."/>
            <person name="Galiba G."/>
            <person name="Kalapos B."/>
            <person name="Nelson D.R."/>
            <person name="Li P."/>
            <person name="You F.M."/>
            <person name="Luo M.C."/>
            <person name="Dvorak J."/>
        </authorList>
    </citation>
    <scope>NUCLEOTIDE SEQUENCE [LARGE SCALE GENOMIC DNA]</scope>
    <source>
        <strain evidence="12">cv. AL8/78</strain>
    </source>
</reference>
<dbReference type="EnsemblPlants" id="AET6Gv20350200.1">
    <property type="protein sequence ID" value="AET6Gv20350200.1"/>
    <property type="gene ID" value="AET6Gv20350200"/>
</dbReference>
<organism evidence="12 13">
    <name type="scientific">Aegilops tauschii subsp. strangulata</name>
    <name type="common">Goatgrass</name>
    <dbReference type="NCBI Taxonomy" id="200361"/>
    <lineage>
        <taxon>Eukaryota</taxon>
        <taxon>Viridiplantae</taxon>
        <taxon>Streptophyta</taxon>
        <taxon>Embryophyta</taxon>
        <taxon>Tracheophyta</taxon>
        <taxon>Spermatophyta</taxon>
        <taxon>Magnoliopsida</taxon>
        <taxon>Liliopsida</taxon>
        <taxon>Poales</taxon>
        <taxon>Poaceae</taxon>
        <taxon>BOP clade</taxon>
        <taxon>Pooideae</taxon>
        <taxon>Triticodae</taxon>
        <taxon>Triticeae</taxon>
        <taxon>Triticinae</taxon>
        <taxon>Aegilops</taxon>
    </lineage>
</organism>
<evidence type="ECO:0000256" key="2">
    <source>
        <dbReference type="ARBA" id="ARBA00006234"/>
    </source>
</evidence>
<dbReference type="FunFam" id="1.10.510.10:FF:000870">
    <property type="entry name" value="OSJNBa0016N04.16-like protein"/>
    <property type="match status" value="1"/>
</dbReference>
<keyword evidence="3" id="KW-0808">Transferase</keyword>
<dbReference type="Gene3D" id="3.30.310.80">
    <property type="entry name" value="Kinase associated domain 1, KA1"/>
    <property type="match status" value="1"/>
</dbReference>
<comment type="function">
    <text evidence="8">CIPK serine-threonine protein kinases interact with CBL proteins. Binding of a CBL protein to the regulatory NAF domain of CIPK protein lead to the activation of the kinase in a calcium-dependent manner.</text>
</comment>
<feature type="compositionally biased region" description="Low complexity" evidence="10">
    <location>
        <begin position="312"/>
        <end position="324"/>
    </location>
</feature>
<evidence type="ECO:0000256" key="8">
    <source>
        <dbReference type="ARBA" id="ARBA00058225"/>
    </source>
</evidence>
<reference evidence="12" key="4">
    <citation type="submission" date="2019-03" db="UniProtKB">
        <authorList>
            <consortium name="EnsemblPlants"/>
        </authorList>
    </citation>
    <scope>IDENTIFICATION</scope>
</reference>
<protein>
    <recommendedName>
        <fullName evidence="11">Protein kinase domain-containing protein</fullName>
    </recommendedName>
</protein>
<dbReference type="Gene3D" id="1.10.510.10">
    <property type="entry name" value="Transferase(Phosphotransferase) domain 1"/>
    <property type="match status" value="2"/>
</dbReference>
<dbReference type="GeneID" id="109781331"/>
<keyword evidence="4 9" id="KW-0547">Nucleotide-binding</keyword>
<dbReference type="PANTHER" id="PTHR45707">
    <property type="entry name" value="C2 CALCIUM/LIPID-BINDING PLANT PHOSPHORIBOSYLTRANSFERASE FAMILY PROTEIN"/>
    <property type="match status" value="1"/>
</dbReference>
<feature type="binding site" evidence="9">
    <location>
        <position position="66"/>
    </location>
    <ligand>
        <name>ATP</name>
        <dbReference type="ChEBI" id="CHEBI:30616"/>
    </ligand>
</feature>
<evidence type="ECO:0000313" key="12">
    <source>
        <dbReference type="EnsemblPlants" id="AET6Gv20350200.1"/>
    </source>
</evidence>
<evidence type="ECO:0000256" key="9">
    <source>
        <dbReference type="PROSITE-ProRule" id="PRU10141"/>
    </source>
</evidence>
<dbReference type="SMART" id="SM00220">
    <property type="entry name" value="S_TKc"/>
    <property type="match status" value="2"/>
</dbReference>
<keyword evidence="6 9" id="KW-0067">ATP-binding</keyword>
<dbReference type="PROSITE" id="PS00107">
    <property type="entry name" value="PROTEIN_KINASE_ATP"/>
    <property type="match status" value="1"/>
</dbReference>
<dbReference type="KEGG" id="ats:109781331"/>
<reference evidence="13" key="2">
    <citation type="journal article" date="2017" name="Nat. Plants">
        <title>The Aegilops tauschii genome reveals multiple impacts of transposons.</title>
        <authorList>
            <person name="Zhao G."/>
            <person name="Zou C."/>
            <person name="Li K."/>
            <person name="Wang K."/>
            <person name="Li T."/>
            <person name="Gao L."/>
            <person name="Zhang X."/>
            <person name="Wang H."/>
            <person name="Yang Z."/>
            <person name="Liu X."/>
            <person name="Jiang W."/>
            <person name="Mao L."/>
            <person name="Kong X."/>
            <person name="Jiao Y."/>
            <person name="Jia J."/>
        </authorList>
    </citation>
    <scope>NUCLEOTIDE SEQUENCE [LARGE SCALE GENOMIC DNA]</scope>
    <source>
        <strain evidence="13">cv. AL8/78</strain>
    </source>
</reference>
<dbReference type="GO" id="GO:0004672">
    <property type="term" value="F:protein kinase activity"/>
    <property type="evidence" value="ECO:0007669"/>
    <property type="project" value="InterPro"/>
</dbReference>
<dbReference type="GO" id="GO:0005524">
    <property type="term" value="F:ATP binding"/>
    <property type="evidence" value="ECO:0007669"/>
    <property type="project" value="UniProtKB-UniRule"/>
</dbReference>
<dbReference type="CDD" id="cd12195">
    <property type="entry name" value="CIPK_C"/>
    <property type="match status" value="1"/>
</dbReference>
<feature type="domain" description="Protein kinase" evidence="11">
    <location>
        <begin position="38"/>
        <end position="310"/>
    </location>
</feature>
<evidence type="ECO:0000313" key="13">
    <source>
        <dbReference type="Proteomes" id="UP000015105"/>
    </source>
</evidence>
<sequence length="798" mass="89854">MDHETNAKHSVLERMLLDASAEPIGLPLSLLEDITNGFSHDRQIGSGGFAVVYKGILRNVTIAVKKLSKTLDIHEKQFNEEVSCLMKAKHKNIVRFLGYCSDTQGKMVDFEGKLVMADVRQRLLCFEYLPRGSLDKYITGSSCVLKWRECYQIIKEICEGLHYLHVERRIVHLDLKPTNILLDCNMVPKIADFGLSRRFCEKQSQILTAEVKGTLGYMAPEFVNSGQITFKSDIYSLGIIITEILTRQKGYRDVEDVLDIWKNRLQQESQRDIHLEQVRVCAEIAIECADYNPAKRPVTKHIINRLDETESTSRSTETSGSTSSVAQAEKESSEQHQWIPKVPGETSDEDCRMEVGTILMNRYEIGRLLGQGDLAKVYYTQDLTSGQGVAIKMIDKDKVSSVELMVRIKREITLMNLSRHPNVLKLVEVTASKSKLYFVLEYPKDGDLYTTNVIGRLSEDAARKYFHQLIGAVEYCHSQGVYHRNLNLENILLDENGNLKISDFGLSVLPGSREDGLFHYPCGTPAYVAPEVLSWRGYDGAKVDIWSCGVILFALVAGYLPFQGTDRTDLFNKISLGKYECPSWISVKLKDILRKILDLDPSTRASVSSIKASAWYGNLIEVKAYKGEATTSESTECSMLSKGKTKCSDSLGNRAPSSFTDSNAVGVISLSMKFYLSNLSEKKLGLWENKFTARLPAETLLAKLNELAEHLKLKVMKKENSVLKLVAREEGMGRLELDAEVFEIAPSFLLVEIKIANGDKEYELQMKVKGAIRLVFKDMVSAWQDDSHTQQPQFTLFG</sequence>
<dbReference type="InterPro" id="IPR011009">
    <property type="entry name" value="Kinase-like_dom_sf"/>
</dbReference>
<evidence type="ECO:0000256" key="6">
    <source>
        <dbReference type="ARBA" id="ARBA00022840"/>
    </source>
</evidence>
<name>A0A453NED3_AEGTS</name>
<dbReference type="SUPFAM" id="SSF56112">
    <property type="entry name" value="Protein kinase-like (PK-like)"/>
    <property type="match status" value="2"/>
</dbReference>
<proteinExistence type="inferred from homology"/>
<dbReference type="PROSITE" id="PS50011">
    <property type="entry name" value="PROTEIN_KINASE_DOM"/>
    <property type="match status" value="2"/>
</dbReference>
<dbReference type="GO" id="GO:0007165">
    <property type="term" value="P:signal transduction"/>
    <property type="evidence" value="ECO:0007669"/>
    <property type="project" value="InterPro"/>
</dbReference>
<evidence type="ECO:0000256" key="5">
    <source>
        <dbReference type="ARBA" id="ARBA00022777"/>
    </source>
</evidence>
<dbReference type="PROSITE" id="PS00108">
    <property type="entry name" value="PROTEIN_KINASE_ST"/>
    <property type="match status" value="1"/>
</dbReference>
<reference evidence="12" key="3">
    <citation type="journal article" date="2017" name="Nature">
        <title>Genome sequence of the progenitor of the wheat D genome Aegilops tauschii.</title>
        <authorList>
            <person name="Luo M.C."/>
            <person name="Gu Y.Q."/>
            <person name="Puiu D."/>
            <person name="Wang H."/>
            <person name="Twardziok S.O."/>
            <person name="Deal K.R."/>
            <person name="Huo N."/>
            <person name="Zhu T."/>
            <person name="Wang L."/>
            <person name="Wang Y."/>
            <person name="McGuire P.E."/>
            <person name="Liu S."/>
            <person name="Long H."/>
            <person name="Ramasamy R.K."/>
            <person name="Rodriguez J.C."/>
            <person name="Van S.L."/>
            <person name="Yuan L."/>
            <person name="Wang Z."/>
            <person name="Xia Z."/>
            <person name="Xiao L."/>
            <person name="Anderson O.D."/>
            <person name="Ouyang S."/>
            <person name="Liang Y."/>
            <person name="Zimin A.V."/>
            <person name="Pertea G."/>
            <person name="Qi P."/>
            <person name="Bennetzen J.L."/>
            <person name="Dai X."/>
            <person name="Dawson M.W."/>
            <person name="Muller H.G."/>
            <person name="Kugler K."/>
            <person name="Rivarola-Duarte L."/>
            <person name="Spannagl M."/>
            <person name="Mayer K.F.X."/>
            <person name="Lu F.H."/>
            <person name="Bevan M.W."/>
            <person name="Leroy P."/>
            <person name="Li P."/>
            <person name="You F.M."/>
            <person name="Sun Q."/>
            <person name="Liu Z."/>
            <person name="Lyons E."/>
            <person name="Wicker T."/>
            <person name="Salzberg S.L."/>
            <person name="Devos K.M."/>
            <person name="Dvorak J."/>
        </authorList>
    </citation>
    <scope>NUCLEOTIDE SEQUENCE [LARGE SCALE GENOMIC DNA]</scope>
    <source>
        <strain evidence="12">cv. AL8/78</strain>
    </source>
</reference>
<dbReference type="InterPro" id="IPR008271">
    <property type="entry name" value="Ser/Thr_kinase_AS"/>
</dbReference>
<dbReference type="Pfam" id="PF00069">
    <property type="entry name" value="Pkinase"/>
    <property type="match status" value="2"/>
</dbReference>
<feature type="region of interest" description="Disordered" evidence="10">
    <location>
        <begin position="305"/>
        <end position="348"/>
    </location>
</feature>
<accession>A0A453NED3</accession>
<evidence type="ECO:0000256" key="10">
    <source>
        <dbReference type="SAM" id="MobiDB-lite"/>
    </source>
</evidence>
<dbReference type="OMA" id="AHCEKER"/>
<dbReference type="Gene3D" id="3.30.200.20">
    <property type="entry name" value="Phosphorylase Kinase, domain 1"/>
    <property type="match status" value="2"/>
</dbReference>
<evidence type="ECO:0000259" key="11">
    <source>
        <dbReference type="PROSITE" id="PS50011"/>
    </source>
</evidence>
<keyword evidence="5" id="KW-0418">Kinase</keyword>
<dbReference type="PANTHER" id="PTHR45707:SF69">
    <property type="entry name" value="CALCIUM-DEPENDENT LIPID-BINDING (CALB DOMAIN) PLANT PHOSPHORIBOSYLTRANSFERASE FAMILY PROTEIN"/>
    <property type="match status" value="1"/>
</dbReference>
<feature type="domain" description="Protein kinase" evidence="11">
    <location>
        <begin position="363"/>
        <end position="616"/>
    </location>
</feature>
<evidence type="ECO:0000256" key="4">
    <source>
        <dbReference type="ARBA" id="ARBA00022741"/>
    </source>
</evidence>
<dbReference type="FunFam" id="3.30.200.20:FF:000465">
    <property type="entry name" value="Cysteine-rich receptor-like protein kinase 6"/>
    <property type="match status" value="1"/>
</dbReference>
<keyword evidence="13" id="KW-1185">Reference proteome</keyword>
<keyword evidence="7" id="KW-0464">Manganese</keyword>
<dbReference type="STRING" id="200361.A0A453NED3"/>
<dbReference type="InterPro" id="IPR004041">
    <property type="entry name" value="NAF_dom"/>
</dbReference>
<dbReference type="OrthoDB" id="541276at2759"/>
<reference evidence="13" key="1">
    <citation type="journal article" date="2014" name="Science">
        <title>Ancient hybridizations among the ancestral genomes of bread wheat.</title>
        <authorList>
            <consortium name="International Wheat Genome Sequencing Consortium,"/>
            <person name="Marcussen T."/>
            <person name="Sandve S.R."/>
            <person name="Heier L."/>
            <person name="Spannagl M."/>
            <person name="Pfeifer M."/>
            <person name="Jakobsen K.S."/>
            <person name="Wulff B.B."/>
            <person name="Steuernagel B."/>
            <person name="Mayer K.F."/>
            <person name="Olsen O.A."/>
        </authorList>
    </citation>
    <scope>NUCLEOTIDE SEQUENCE [LARGE SCALE GENOMIC DNA]</scope>
    <source>
        <strain evidence="13">cv. AL8/78</strain>
    </source>
</reference>
<dbReference type="InterPro" id="IPR000719">
    <property type="entry name" value="Prot_kinase_dom"/>
</dbReference>